<accession>A0ABM3HEY2</accession>
<organism evidence="5 6">
    <name type="scientific">Rhodamnia argentea</name>
    <dbReference type="NCBI Taxonomy" id="178133"/>
    <lineage>
        <taxon>Eukaryota</taxon>
        <taxon>Viridiplantae</taxon>
        <taxon>Streptophyta</taxon>
        <taxon>Embryophyta</taxon>
        <taxon>Tracheophyta</taxon>
        <taxon>Spermatophyta</taxon>
        <taxon>Magnoliopsida</taxon>
        <taxon>eudicotyledons</taxon>
        <taxon>Gunneridae</taxon>
        <taxon>Pentapetalae</taxon>
        <taxon>rosids</taxon>
        <taxon>malvids</taxon>
        <taxon>Myrtales</taxon>
        <taxon>Myrtaceae</taxon>
        <taxon>Myrtoideae</taxon>
        <taxon>Myrteae</taxon>
        <taxon>Australasian group</taxon>
        <taxon>Rhodamnia</taxon>
    </lineage>
</organism>
<evidence type="ECO:0000313" key="5">
    <source>
        <dbReference type="Proteomes" id="UP000827889"/>
    </source>
</evidence>
<feature type="domain" description="FHA" evidence="4">
    <location>
        <begin position="82"/>
        <end position="118"/>
    </location>
</feature>
<dbReference type="CDD" id="cd00060">
    <property type="entry name" value="FHA"/>
    <property type="match status" value="1"/>
</dbReference>
<gene>
    <name evidence="6" type="primary">LOC115757546</name>
</gene>
<dbReference type="CDD" id="cd09122">
    <property type="entry name" value="PLDc_Tdp1_1"/>
    <property type="match status" value="1"/>
</dbReference>
<dbReference type="InterPro" id="IPR000253">
    <property type="entry name" value="FHA_dom"/>
</dbReference>
<dbReference type="Pfam" id="PF06087">
    <property type="entry name" value="Tyr-DNA_phospho"/>
    <property type="match status" value="2"/>
</dbReference>
<keyword evidence="5" id="KW-1185">Reference proteome</keyword>
<dbReference type="PROSITE" id="PS50006">
    <property type="entry name" value="FHA_DOMAIN"/>
    <property type="match status" value="1"/>
</dbReference>
<feature type="compositionally biased region" description="Low complexity" evidence="3">
    <location>
        <begin position="220"/>
        <end position="232"/>
    </location>
</feature>
<dbReference type="PANTHER" id="PTHR12415:SF3">
    <property type="entry name" value="OS04G0403400 PROTEIN"/>
    <property type="match status" value="1"/>
</dbReference>
<name>A0ABM3HEY2_9MYRT</name>
<feature type="region of interest" description="Disordered" evidence="3">
    <location>
        <begin position="203"/>
        <end position="232"/>
    </location>
</feature>
<evidence type="ECO:0000259" key="4">
    <source>
        <dbReference type="PROSITE" id="PS50006"/>
    </source>
</evidence>
<dbReference type="GeneID" id="115757546"/>
<feature type="region of interest" description="Disordered" evidence="3">
    <location>
        <begin position="1"/>
        <end position="43"/>
    </location>
</feature>
<dbReference type="Gene3D" id="3.30.70.2330">
    <property type="match status" value="1"/>
</dbReference>
<evidence type="ECO:0000256" key="1">
    <source>
        <dbReference type="ARBA" id="ARBA00022723"/>
    </source>
</evidence>
<dbReference type="InterPro" id="IPR010347">
    <property type="entry name" value="Tdp1"/>
</dbReference>
<feature type="compositionally biased region" description="Basic residues" evidence="3">
    <location>
        <begin position="18"/>
        <end position="27"/>
    </location>
</feature>
<dbReference type="RefSeq" id="XP_048135161.1">
    <property type="nucleotide sequence ID" value="XM_048279204.1"/>
</dbReference>
<proteinExistence type="predicted"/>
<dbReference type="Pfam" id="PF08797">
    <property type="entry name" value="HIRAN"/>
    <property type="match status" value="1"/>
</dbReference>
<reference evidence="6" key="1">
    <citation type="submission" date="2025-08" db="UniProtKB">
        <authorList>
            <consortium name="RefSeq"/>
        </authorList>
    </citation>
    <scope>IDENTIFICATION</scope>
    <source>
        <tissue evidence="6">Leaf</tissue>
    </source>
</reference>
<dbReference type="Proteomes" id="UP000827889">
    <property type="component" value="Chromosome 5"/>
</dbReference>
<dbReference type="PANTHER" id="PTHR12415">
    <property type="entry name" value="TYROSYL-DNA PHOSPHODIESTERASE 1"/>
    <property type="match status" value="1"/>
</dbReference>
<dbReference type="SUPFAM" id="SSF56024">
    <property type="entry name" value="Phospholipase D/nuclease"/>
    <property type="match status" value="2"/>
</dbReference>
<dbReference type="InterPro" id="IPR008984">
    <property type="entry name" value="SMAD_FHA_dom_sf"/>
</dbReference>
<sequence>MTCTSLHSTDGNRCRDGTHKRRPTHHPASHDPQGQDNRKKKKKKECLGKAAALEVQHVGTPLISKATGCPCQSIRLEADRLYVIGRSASRCDFLLPDPRVSNPHCCFLFDGNQRKVFIFHSGFRPNKSFNFREKAGEEHEAPLTPLGRVFVNGVECQQGSVVALFAGDEILFVCGTDKCSSGIRIGFAISRIVILDEEKVVCPGSDDPSAVKGRPSLPWTTTTTTTTSSSSKRVSASWSTATSLGPSSSSVVYCRAKSLLAQCRHILHSADPISCIRRCPIFLATAMPASFNCNSSSGSRLDLFSEKPTGPGGEPELATVLPINKSDTICNMPSMRCRLPHPLTYMHPTEKVVSSEVDGRGACVSAHAGNLSQRGNMYHDNACPITSYLKQVPVETGPCFNSTANDENRRSSFPPPGMNFCLNRLESIGQGSFGRGSEVSLVELIYPVESIVQIFIATFTCDIAWFLSHCQIPDHLPVTIACHNTDRCWSSSPEQRTLVPYPEFPKLVVVYPPFPEIIAFGGDRRRQGIACHHPKLLVFKREDSIRIIITSANLVSKQWTGITNTVWWQDFPRRSAPDFSSLFTQISDDEKTQGVKSDFAAQLAGFMASLVIDAPSQAHWVVELTKFDFNKAMGYLIASVPGIHSYMPQDTVDLTDFLSDNQSASCFVSPKHVAMVKASIAGVSHLLHAVADSDGATLRKLASFLSKSHTNESGMLETTLRRETNIPADYNAVSILVRNPNNLFKGDCIRIGFLPRNFAKWVSPLWDEGFFSFSGYVFPKEVLAAALGGNNKKVSLILHVFQGPSFFDMPKLMQHHHVNALCYFIASIERCRGLYRLREVLDQYRWPESLESDFVYGSSSIGSINAQFLAAFSAAAGKRSLRSSDSEESDPEWGFWTASQELQNPSIRIIFPTIERANTAIKGISASKQILCFSEKTWQRLKTADILYDAIPYPSYRIGHPIHAKVAMRRFKPRASARSFGWVYCGSHNFSAAAWGRLISNQSGVKVNTPGRSNFNLKNLHICNYELGILFVVPPTETLARTNGSHIDLDDIVLPFVMPAPKYRSFDRPATAKAMWEVGVEISGLGTELSEAPSVDEMMEENLDEEPLVEVNDQIATEEENAFANQLWSQVDASQSC</sequence>
<evidence type="ECO:0000256" key="2">
    <source>
        <dbReference type="ARBA" id="ARBA00022801"/>
    </source>
</evidence>
<dbReference type="Gene3D" id="2.60.200.20">
    <property type="match status" value="1"/>
</dbReference>
<dbReference type="CDD" id="cd09123">
    <property type="entry name" value="PLDc_Tdp1_2"/>
    <property type="match status" value="1"/>
</dbReference>
<keyword evidence="2" id="KW-0378">Hydrolase</keyword>
<protein>
    <submittedName>
        <fullName evidence="6">Uncharacterized protein LOC115757546 isoform X1</fullName>
    </submittedName>
</protein>
<evidence type="ECO:0000256" key="3">
    <source>
        <dbReference type="SAM" id="MobiDB-lite"/>
    </source>
</evidence>
<keyword evidence="1" id="KW-0479">Metal-binding</keyword>
<evidence type="ECO:0000313" key="6">
    <source>
        <dbReference type="RefSeq" id="XP_048135161.1"/>
    </source>
</evidence>
<dbReference type="SUPFAM" id="SSF49879">
    <property type="entry name" value="SMAD/FHA domain"/>
    <property type="match status" value="1"/>
</dbReference>
<dbReference type="Gene3D" id="3.30.870.10">
    <property type="entry name" value="Endonuclease Chain A"/>
    <property type="match status" value="2"/>
</dbReference>
<dbReference type="Pfam" id="PF00498">
    <property type="entry name" value="FHA"/>
    <property type="match status" value="1"/>
</dbReference>
<dbReference type="InterPro" id="IPR014905">
    <property type="entry name" value="HIRAN"/>
</dbReference>